<dbReference type="Pfam" id="PF04170">
    <property type="entry name" value="NlpE"/>
    <property type="match status" value="1"/>
</dbReference>
<dbReference type="Proteomes" id="UP000275719">
    <property type="component" value="Unassembled WGS sequence"/>
</dbReference>
<dbReference type="Gene3D" id="2.40.128.640">
    <property type="match status" value="1"/>
</dbReference>
<evidence type="ECO:0000313" key="2">
    <source>
        <dbReference type="Proteomes" id="UP000275719"/>
    </source>
</evidence>
<comment type="caution">
    <text evidence="1">The sequence shown here is derived from an EMBL/GenBank/DDBJ whole genome shotgun (WGS) entry which is preliminary data.</text>
</comment>
<evidence type="ECO:0000313" key="1">
    <source>
        <dbReference type="EMBL" id="RRJ91497.1"/>
    </source>
</evidence>
<name>A0A3P3WAW7_9FLAO</name>
<sequence>MISRKHLLTIFLAAITLGSCNFKDKDKPPVVIQPELLDSIFSNSFEAIIPCPDCAGIETTIRIFKDSTISRTIYYQGRNELPETKMGTWKLKDSIFEAKFDREKLFYKIKSGNSILRVGSDLKEVDGDLAKNYIFKSTKPFSIEDHLGSYFMGNQAENYNKLEIIQNKKNNISIELSSYMINDSISKCLLKFNGKLNKENTIEVQLSEKNDSIQQLMKILFTVREAHVFFENVSKDSIPLKCKDSLNINYQGTYLKR</sequence>
<reference evidence="1 2" key="1">
    <citation type="submission" date="2018-11" db="EMBL/GenBank/DDBJ databases">
        <title>Flavobacterium sp. nov., YIM 102701-2 draft genome.</title>
        <authorList>
            <person name="Li G."/>
            <person name="Jiang Y."/>
        </authorList>
    </citation>
    <scope>NUCLEOTIDE SEQUENCE [LARGE SCALE GENOMIC DNA]</scope>
    <source>
        <strain evidence="1 2">YIM 102701-2</strain>
    </source>
</reference>
<protein>
    <submittedName>
        <fullName evidence="1">Uncharacterized protein</fullName>
    </submittedName>
</protein>
<dbReference type="AlphaFoldDB" id="A0A3P3WAW7"/>
<proteinExistence type="predicted"/>
<dbReference type="PROSITE" id="PS51257">
    <property type="entry name" value="PROKAR_LIPOPROTEIN"/>
    <property type="match status" value="1"/>
</dbReference>
<dbReference type="InterPro" id="IPR007298">
    <property type="entry name" value="Cu-R_lipoprotein_NlpE"/>
</dbReference>
<accession>A0A3P3WAW7</accession>
<organism evidence="1 2">
    <name type="scientific">Paenimyroides tangerinum</name>
    <dbReference type="NCBI Taxonomy" id="2488728"/>
    <lineage>
        <taxon>Bacteria</taxon>
        <taxon>Pseudomonadati</taxon>
        <taxon>Bacteroidota</taxon>
        <taxon>Flavobacteriia</taxon>
        <taxon>Flavobacteriales</taxon>
        <taxon>Flavobacteriaceae</taxon>
        <taxon>Paenimyroides</taxon>
    </lineage>
</organism>
<dbReference type="EMBL" id="RQVQ01000010">
    <property type="protein sequence ID" value="RRJ91497.1"/>
    <property type="molecule type" value="Genomic_DNA"/>
</dbReference>
<keyword evidence="2" id="KW-1185">Reference proteome</keyword>
<gene>
    <name evidence="1" type="ORF">EG240_05685</name>
</gene>